<proteinExistence type="predicted"/>
<name>A0AAP0M464_9ROSI</name>
<dbReference type="AlphaFoldDB" id="A0AAP0M464"/>
<accession>A0AAP0M464</accession>
<evidence type="ECO:0000313" key="1">
    <source>
        <dbReference type="EMBL" id="KAK9198391.1"/>
    </source>
</evidence>
<comment type="caution">
    <text evidence="1">The sequence shown here is derived from an EMBL/GenBank/DDBJ whole genome shotgun (WGS) entry which is preliminary data.</text>
</comment>
<dbReference type="Proteomes" id="UP001428341">
    <property type="component" value="Unassembled WGS sequence"/>
</dbReference>
<keyword evidence="2" id="KW-1185">Reference proteome</keyword>
<evidence type="ECO:0000313" key="2">
    <source>
        <dbReference type="Proteomes" id="UP001428341"/>
    </source>
</evidence>
<dbReference type="EMBL" id="JBCGBO010000005">
    <property type="protein sequence ID" value="KAK9198391.1"/>
    <property type="molecule type" value="Genomic_DNA"/>
</dbReference>
<sequence>MKMLTEEYLEREKRRRGEGDDFVGRGNGAEAAVGDFGALDLKADLMDDRDDLRMNL</sequence>
<gene>
    <name evidence="1" type="ORF">WN944_013575</name>
</gene>
<organism evidence="1 2">
    <name type="scientific">Citrus x changshan-huyou</name>
    <dbReference type="NCBI Taxonomy" id="2935761"/>
    <lineage>
        <taxon>Eukaryota</taxon>
        <taxon>Viridiplantae</taxon>
        <taxon>Streptophyta</taxon>
        <taxon>Embryophyta</taxon>
        <taxon>Tracheophyta</taxon>
        <taxon>Spermatophyta</taxon>
        <taxon>Magnoliopsida</taxon>
        <taxon>eudicotyledons</taxon>
        <taxon>Gunneridae</taxon>
        <taxon>Pentapetalae</taxon>
        <taxon>rosids</taxon>
        <taxon>malvids</taxon>
        <taxon>Sapindales</taxon>
        <taxon>Rutaceae</taxon>
        <taxon>Aurantioideae</taxon>
        <taxon>Citrus</taxon>
    </lineage>
</organism>
<protein>
    <submittedName>
        <fullName evidence="1">Uncharacterized protein</fullName>
    </submittedName>
</protein>
<reference evidence="1 2" key="1">
    <citation type="submission" date="2024-05" db="EMBL/GenBank/DDBJ databases">
        <title>Haplotype-resolved chromosome-level genome assembly of Huyou (Citrus changshanensis).</title>
        <authorList>
            <person name="Miao C."/>
            <person name="Chen W."/>
            <person name="Wu Y."/>
            <person name="Wang L."/>
            <person name="Zhao S."/>
            <person name="Grierson D."/>
            <person name="Xu C."/>
            <person name="Chen K."/>
        </authorList>
    </citation>
    <scope>NUCLEOTIDE SEQUENCE [LARGE SCALE GENOMIC DNA]</scope>
    <source>
        <strain evidence="1">01-14</strain>
        <tissue evidence="1">Leaf</tissue>
    </source>
</reference>